<evidence type="ECO:0000313" key="5">
    <source>
        <dbReference type="Proteomes" id="UP000254771"/>
    </source>
</evidence>
<dbReference type="InterPro" id="IPR050595">
    <property type="entry name" value="Bact_response_regulator"/>
</dbReference>
<feature type="modified residue" description="4-aspartylphosphate" evidence="2">
    <location>
        <position position="77"/>
    </location>
</feature>
<organism evidence="4 5">
    <name type="scientific">endosymbiont of Escarpia spicata</name>
    <dbReference type="NCBI Taxonomy" id="2200908"/>
    <lineage>
        <taxon>Bacteria</taxon>
        <taxon>Pseudomonadati</taxon>
        <taxon>Pseudomonadota</taxon>
        <taxon>Gammaproteobacteria</taxon>
        <taxon>sulfur-oxidizing symbionts</taxon>
    </lineage>
</organism>
<name>A0A370DAG5_9GAMM</name>
<dbReference type="GO" id="GO:0000160">
    <property type="term" value="P:phosphorelay signal transduction system"/>
    <property type="evidence" value="ECO:0007669"/>
    <property type="project" value="InterPro"/>
</dbReference>
<evidence type="ECO:0000259" key="3">
    <source>
        <dbReference type="PROSITE" id="PS50110"/>
    </source>
</evidence>
<keyword evidence="5" id="KW-1185">Reference proteome</keyword>
<sequence length="146" mass="16202">MIRRFFNRDRTPKELDQATVVPGADAATILIVDDSPTEVHVLKKILEKQGFQVQVARDGQEGVDTAKRTHPDLILMDVVMPILNGFQATRQLQNDEGTAKIPVIMVTTKDQETDRSWGKRQGASEYLVKPVAPADLLAKIKVLLNG</sequence>
<accession>A0A370DAG5</accession>
<evidence type="ECO:0000313" key="4">
    <source>
        <dbReference type="EMBL" id="RDH81888.1"/>
    </source>
</evidence>
<dbReference type="PROSITE" id="PS50110">
    <property type="entry name" value="RESPONSE_REGULATORY"/>
    <property type="match status" value="1"/>
</dbReference>
<dbReference type="InterPro" id="IPR011006">
    <property type="entry name" value="CheY-like_superfamily"/>
</dbReference>
<proteinExistence type="predicted"/>
<dbReference type="PANTHER" id="PTHR44591">
    <property type="entry name" value="STRESS RESPONSE REGULATOR PROTEIN 1"/>
    <property type="match status" value="1"/>
</dbReference>
<evidence type="ECO:0000256" key="1">
    <source>
        <dbReference type="ARBA" id="ARBA00022553"/>
    </source>
</evidence>
<dbReference type="Gene3D" id="3.40.50.2300">
    <property type="match status" value="1"/>
</dbReference>
<evidence type="ECO:0000256" key="2">
    <source>
        <dbReference type="PROSITE-ProRule" id="PRU00169"/>
    </source>
</evidence>
<dbReference type="InterPro" id="IPR001789">
    <property type="entry name" value="Sig_transdc_resp-reg_receiver"/>
</dbReference>
<keyword evidence="1 2" id="KW-0597">Phosphoprotein</keyword>
<protein>
    <submittedName>
        <fullName evidence="4">Response regulator</fullName>
    </submittedName>
</protein>
<dbReference type="SMART" id="SM00448">
    <property type="entry name" value="REC"/>
    <property type="match status" value="1"/>
</dbReference>
<dbReference type="EMBL" id="QFXE01000021">
    <property type="protein sequence ID" value="RDH81888.1"/>
    <property type="molecule type" value="Genomic_DNA"/>
</dbReference>
<gene>
    <name evidence="4" type="ORF">DIZ78_15670</name>
</gene>
<dbReference type="Proteomes" id="UP000254771">
    <property type="component" value="Unassembled WGS sequence"/>
</dbReference>
<comment type="caution">
    <text evidence="4">The sequence shown here is derived from an EMBL/GenBank/DDBJ whole genome shotgun (WGS) entry which is preliminary data.</text>
</comment>
<feature type="domain" description="Response regulatory" evidence="3">
    <location>
        <begin position="28"/>
        <end position="144"/>
    </location>
</feature>
<dbReference type="PANTHER" id="PTHR44591:SF20">
    <property type="entry name" value="PROTEIN PILH"/>
    <property type="match status" value="1"/>
</dbReference>
<reference evidence="4 5" key="1">
    <citation type="journal article" date="2018" name="ISME J.">
        <title>Endosymbiont genomes yield clues of tubeworm success.</title>
        <authorList>
            <person name="Li Y."/>
            <person name="Liles M.R."/>
            <person name="Halanych K.M."/>
        </authorList>
    </citation>
    <scope>NUCLEOTIDE SEQUENCE [LARGE SCALE GENOMIC DNA]</scope>
    <source>
        <strain evidence="4">A1462</strain>
    </source>
</reference>
<dbReference type="SUPFAM" id="SSF52172">
    <property type="entry name" value="CheY-like"/>
    <property type="match status" value="1"/>
</dbReference>
<dbReference type="AlphaFoldDB" id="A0A370DAG5"/>
<dbReference type="Pfam" id="PF00072">
    <property type="entry name" value="Response_reg"/>
    <property type="match status" value="1"/>
</dbReference>